<accession>A0A4Q5M292</accession>
<protein>
    <submittedName>
        <fullName evidence="3">Collagen-like protein</fullName>
    </submittedName>
</protein>
<evidence type="ECO:0000256" key="2">
    <source>
        <dbReference type="SAM" id="SignalP"/>
    </source>
</evidence>
<feature type="signal peptide" evidence="2">
    <location>
        <begin position="1"/>
        <end position="20"/>
    </location>
</feature>
<proteinExistence type="predicted"/>
<evidence type="ECO:0000313" key="4">
    <source>
        <dbReference type="Proteomes" id="UP000293162"/>
    </source>
</evidence>
<name>A0A4Q5M292_9BACT</name>
<dbReference type="Pfam" id="PF01391">
    <property type="entry name" value="Collagen"/>
    <property type="match status" value="1"/>
</dbReference>
<feature type="compositionally biased region" description="Low complexity" evidence="1">
    <location>
        <begin position="136"/>
        <end position="194"/>
    </location>
</feature>
<evidence type="ECO:0000256" key="1">
    <source>
        <dbReference type="SAM" id="MobiDB-lite"/>
    </source>
</evidence>
<keyword evidence="3" id="KW-0176">Collagen</keyword>
<dbReference type="InterPro" id="IPR008160">
    <property type="entry name" value="Collagen"/>
</dbReference>
<dbReference type="PANTHER" id="PTHR24637">
    <property type="entry name" value="COLLAGEN"/>
    <property type="match status" value="1"/>
</dbReference>
<keyword evidence="4" id="KW-1185">Reference proteome</keyword>
<gene>
    <name evidence="3" type="ORF">EWM59_07725</name>
</gene>
<dbReference type="OrthoDB" id="644207at2"/>
<dbReference type="Proteomes" id="UP000293162">
    <property type="component" value="Unassembled WGS sequence"/>
</dbReference>
<dbReference type="PANTHER" id="PTHR24637:SF421">
    <property type="entry name" value="CUTICLE COLLAGEN DPY-2"/>
    <property type="match status" value="1"/>
</dbReference>
<comment type="caution">
    <text evidence="3">The sequence shown here is derived from an EMBL/GenBank/DDBJ whole genome shotgun (WGS) entry which is preliminary data.</text>
</comment>
<sequence length="225" mass="21727">MKKNILLLLFIIPLMLHAQAPPGIPYQAIARNGSGNVLVNQNISVRFSILTGGINGTIVYAETHTTTTNNLGLFTLTVGNGTAQTGTFGAINWSNGSKFLQVEIDPAAGNSYINLGASQMMSVPYALYAATSGTPGATGPQGPVGATGATGATGTQGSIGPTGATGPQGPQGIAGPTGATGVTGPTGVTGATGPQGSQGIAGPQGVAGPTGATGANGATGPQGIA</sequence>
<feature type="chain" id="PRO_5020378002" evidence="2">
    <location>
        <begin position="21"/>
        <end position="225"/>
    </location>
</feature>
<dbReference type="EMBL" id="SEWF01000008">
    <property type="protein sequence ID" value="RYU96391.1"/>
    <property type="molecule type" value="Genomic_DNA"/>
</dbReference>
<evidence type="ECO:0000313" key="3">
    <source>
        <dbReference type="EMBL" id="RYU96391.1"/>
    </source>
</evidence>
<organism evidence="3 4">
    <name type="scientific">Emticicia agri</name>
    <dbReference type="NCBI Taxonomy" id="2492393"/>
    <lineage>
        <taxon>Bacteria</taxon>
        <taxon>Pseudomonadati</taxon>
        <taxon>Bacteroidota</taxon>
        <taxon>Cytophagia</taxon>
        <taxon>Cytophagales</taxon>
        <taxon>Leadbetterellaceae</taxon>
        <taxon>Emticicia</taxon>
    </lineage>
</organism>
<reference evidence="3 4" key="1">
    <citation type="submission" date="2019-02" db="EMBL/GenBank/DDBJ databases">
        <title>Bacterial novel species Emticicia sp. 17J42-9 isolated from soil.</title>
        <authorList>
            <person name="Jung H.-Y."/>
        </authorList>
    </citation>
    <scope>NUCLEOTIDE SEQUENCE [LARGE SCALE GENOMIC DNA]</scope>
    <source>
        <strain evidence="3 4">17J42-9</strain>
    </source>
</reference>
<feature type="non-terminal residue" evidence="3">
    <location>
        <position position="225"/>
    </location>
</feature>
<keyword evidence="2" id="KW-0732">Signal</keyword>
<feature type="region of interest" description="Disordered" evidence="1">
    <location>
        <begin position="136"/>
        <end position="225"/>
    </location>
</feature>
<feature type="compositionally biased region" description="Low complexity" evidence="1">
    <location>
        <begin position="201"/>
        <end position="225"/>
    </location>
</feature>
<dbReference type="AlphaFoldDB" id="A0A4Q5M292"/>